<accession>A0A1K1Z327</accession>
<reference evidence="2 3" key="1">
    <citation type="submission" date="2016-11" db="EMBL/GenBank/DDBJ databases">
        <authorList>
            <person name="Jaros S."/>
            <person name="Januszkiewicz K."/>
            <person name="Wedrychowicz H."/>
        </authorList>
    </citation>
    <scope>NUCLEOTIDE SEQUENCE [LARGE SCALE GENOMIC DNA]</scope>
    <source>
        <strain evidence="2 3">OK807</strain>
    </source>
</reference>
<dbReference type="STRING" id="1893.SAMN02787144_1005142"/>
<sequence>MTIQHSESTAPELEWFKSSYSTGDGGECVEVAWRKSSCSTGNGGECVEFAAAATHVHIRDSKQLSGPMLTVGPCSWAGFIRLVAG</sequence>
<dbReference type="OrthoDB" id="4562195at2"/>
<name>A0A1K1Z327_STRAR</name>
<protein>
    <recommendedName>
        <fullName evidence="1">DUF397 domain-containing protein</fullName>
    </recommendedName>
</protein>
<proteinExistence type="predicted"/>
<dbReference type="InterPro" id="IPR007278">
    <property type="entry name" value="DUF397"/>
</dbReference>
<gene>
    <name evidence="2" type="ORF">SAMN02787144_1005142</name>
</gene>
<feature type="domain" description="DUF397" evidence="1">
    <location>
        <begin position="13"/>
        <end position="31"/>
    </location>
</feature>
<evidence type="ECO:0000313" key="2">
    <source>
        <dbReference type="EMBL" id="SFX68495.1"/>
    </source>
</evidence>
<dbReference type="RefSeq" id="WP_072485072.1">
    <property type="nucleotide sequence ID" value="NZ_FPJO01000005.1"/>
</dbReference>
<dbReference type="Proteomes" id="UP000181909">
    <property type="component" value="Unassembled WGS sequence"/>
</dbReference>
<dbReference type="AlphaFoldDB" id="A0A1K1Z327"/>
<evidence type="ECO:0000313" key="3">
    <source>
        <dbReference type="Proteomes" id="UP000181909"/>
    </source>
</evidence>
<feature type="domain" description="DUF397" evidence="1">
    <location>
        <begin position="32"/>
        <end position="83"/>
    </location>
</feature>
<evidence type="ECO:0000259" key="1">
    <source>
        <dbReference type="Pfam" id="PF04149"/>
    </source>
</evidence>
<dbReference type="Pfam" id="PF04149">
    <property type="entry name" value="DUF397"/>
    <property type="match status" value="2"/>
</dbReference>
<dbReference type="EMBL" id="FPJO01000005">
    <property type="protein sequence ID" value="SFX68495.1"/>
    <property type="molecule type" value="Genomic_DNA"/>
</dbReference>
<organism evidence="2 3">
    <name type="scientific">Streptomyces atratus</name>
    <dbReference type="NCBI Taxonomy" id="1893"/>
    <lineage>
        <taxon>Bacteria</taxon>
        <taxon>Bacillati</taxon>
        <taxon>Actinomycetota</taxon>
        <taxon>Actinomycetes</taxon>
        <taxon>Kitasatosporales</taxon>
        <taxon>Streptomycetaceae</taxon>
        <taxon>Streptomyces</taxon>
    </lineage>
</organism>